<evidence type="ECO:0000256" key="2">
    <source>
        <dbReference type="SAM" id="SignalP"/>
    </source>
</evidence>
<dbReference type="EMBL" id="BMGG01000006">
    <property type="protein sequence ID" value="GGC73112.1"/>
    <property type="molecule type" value="Genomic_DNA"/>
</dbReference>
<dbReference type="Pfam" id="PF03401">
    <property type="entry name" value="TctC"/>
    <property type="match status" value="1"/>
</dbReference>
<comment type="caution">
    <text evidence="3">The sequence shown here is derived from an EMBL/GenBank/DDBJ whole genome shotgun (WGS) entry which is preliminary data.</text>
</comment>
<evidence type="ECO:0000256" key="1">
    <source>
        <dbReference type="ARBA" id="ARBA00006987"/>
    </source>
</evidence>
<dbReference type="AlphaFoldDB" id="A0A916UI09"/>
<dbReference type="Proteomes" id="UP000637002">
    <property type="component" value="Unassembled WGS sequence"/>
</dbReference>
<feature type="signal peptide" evidence="2">
    <location>
        <begin position="1"/>
        <end position="30"/>
    </location>
</feature>
<dbReference type="Gene3D" id="3.40.190.10">
    <property type="entry name" value="Periplasmic binding protein-like II"/>
    <property type="match status" value="1"/>
</dbReference>
<dbReference type="PIRSF" id="PIRSF017082">
    <property type="entry name" value="YflP"/>
    <property type="match status" value="1"/>
</dbReference>
<dbReference type="PANTHER" id="PTHR42928:SF3">
    <property type="entry name" value="UPF0065 PROTEIN YFLP"/>
    <property type="match status" value="1"/>
</dbReference>
<sequence>MTGNRKGPNGRRGWLHAGGRVIIASLAAVAAVTTSPAADDHLGPVAIVAPTTPGSSFDQLARAVGSGLSTAGLAADVEVINVPGSGGTVALERFVSPGPTAKPSNTSRFLIVGLPTLAKALQSGKADALAQVVPVAQLTAEPLALVVPALSPITAAADLVRLLKEDSVGVVWAGGTVGGIDHLTAALFAQAIGIEPQQINYVPFLNGTEALAALLRSQAHVGIGAIAEFEGQIASGRLRLIAVTGPERAAGIEVPTLREQGIDLAVTDWRGIVAPPAAAADRLRPIRAVGDLARSEAWAERLRTRRWTPAYLDGDAFAGILKAEQERFAAVLATLGLTMPAITHSSGPSADRQ</sequence>
<accession>A0A916UI09</accession>
<dbReference type="SUPFAM" id="SSF53850">
    <property type="entry name" value="Periplasmic binding protein-like II"/>
    <property type="match status" value="1"/>
</dbReference>
<dbReference type="CDD" id="cd07012">
    <property type="entry name" value="PBP2_Bug_TTT"/>
    <property type="match status" value="1"/>
</dbReference>
<reference evidence="3" key="1">
    <citation type="journal article" date="2014" name="Int. J. Syst. Evol. Microbiol.">
        <title>Complete genome sequence of Corynebacterium casei LMG S-19264T (=DSM 44701T), isolated from a smear-ripened cheese.</title>
        <authorList>
            <consortium name="US DOE Joint Genome Institute (JGI-PGF)"/>
            <person name="Walter F."/>
            <person name="Albersmeier A."/>
            <person name="Kalinowski J."/>
            <person name="Ruckert C."/>
        </authorList>
    </citation>
    <scope>NUCLEOTIDE SEQUENCE</scope>
    <source>
        <strain evidence="3">CGMCC 1.12919</strain>
    </source>
</reference>
<keyword evidence="4" id="KW-1185">Reference proteome</keyword>
<dbReference type="RefSeq" id="WP_188610415.1">
    <property type="nucleotide sequence ID" value="NZ_BMGG01000006.1"/>
</dbReference>
<keyword evidence="2" id="KW-0732">Signal</keyword>
<dbReference type="Gene3D" id="3.40.190.150">
    <property type="entry name" value="Bordetella uptake gene, domain 1"/>
    <property type="match status" value="1"/>
</dbReference>
<organism evidence="3 4">
    <name type="scientific">Chelatococcus reniformis</name>
    <dbReference type="NCBI Taxonomy" id="1494448"/>
    <lineage>
        <taxon>Bacteria</taxon>
        <taxon>Pseudomonadati</taxon>
        <taxon>Pseudomonadota</taxon>
        <taxon>Alphaproteobacteria</taxon>
        <taxon>Hyphomicrobiales</taxon>
        <taxon>Chelatococcaceae</taxon>
        <taxon>Chelatococcus</taxon>
    </lineage>
</organism>
<name>A0A916UI09_9HYPH</name>
<evidence type="ECO:0000313" key="3">
    <source>
        <dbReference type="EMBL" id="GGC73112.1"/>
    </source>
</evidence>
<reference evidence="3" key="2">
    <citation type="submission" date="2020-09" db="EMBL/GenBank/DDBJ databases">
        <authorList>
            <person name="Sun Q."/>
            <person name="Zhou Y."/>
        </authorList>
    </citation>
    <scope>NUCLEOTIDE SEQUENCE</scope>
    <source>
        <strain evidence="3">CGMCC 1.12919</strain>
    </source>
</reference>
<protein>
    <submittedName>
        <fullName evidence="3">C4-dicarboxylate ABC transporter substrate-binding protein</fullName>
    </submittedName>
</protein>
<comment type="similarity">
    <text evidence="1">Belongs to the UPF0065 (bug) family.</text>
</comment>
<gene>
    <name evidence="3" type="ORF">GCM10010994_34380</name>
</gene>
<dbReference type="InterPro" id="IPR005064">
    <property type="entry name" value="BUG"/>
</dbReference>
<dbReference type="PANTHER" id="PTHR42928">
    <property type="entry name" value="TRICARBOXYLATE-BINDING PROTEIN"/>
    <property type="match status" value="1"/>
</dbReference>
<feature type="chain" id="PRO_5036906025" evidence="2">
    <location>
        <begin position="31"/>
        <end position="353"/>
    </location>
</feature>
<evidence type="ECO:0000313" key="4">
    <source>
        <dbReference type="Proteomes" id="UP000637002"/>
    </source>
</evidence>
<proteinExistence type="inferred from homology"/>
<dbReference type="InterPro" id="IPR042100">
    <property type="entry name" value="Bug_dom1"/>
</dbReference>